<reference evidence="1" key="3">
    <citation type="submission" date="2025-09" db="UniProtKB">
        <authorList>
            <consortium name="Ensembl"/>
        </authorList>
    </citation>
    <scope>IDENTIFICATION</scope>
</reference>
<accession>A0A8D2EPJ7</accession>
<proteinExistence type="predicted"/>
<reference evidence="1" key="2">
    <citation type="submission" date="2025-08" db="UniProtKB">
        <authorList>
            <consortium name="Ensembl"/>
        </authorList>
    </citation>
    <scope>IDENTIFICATION</scope>
</reference>
<evidence type="ECO:0000313" key="2">
    <source>
        <dbReference type="Proteomes" id="UP000694411"/>
    </source>
</evidence>
<reference evidence="1" key="1">
    <citation type="submission" date="2018-05" db="EMBL/GenBank/DDBJ databases">
        <title>Whole genome of Theropithecus gelada.</title>
        <authorList>
            <person name="Chiou K.L."/>
            <person name="Snyder-Mackler N."/>
        </authorList>
    </citation>
    <scope>NUCLEOTIDE SEQUENCE [LARGE SCALE GENOMIC DNA]</scope>
</reference>
<organism evidence="1 2">
    <name type="scientific">Theropithecus gelada</name>
    <name type="common">Gelada baboon</name>
    <dbReference type="NCBI Taxonomy" id="9565"/>
    <lineage>
        <taxon>Eukaryota</taxon>
        <taxon>Metazoa</taxon>
        <taxon>Chordata</taxon>
        <taxon>Craniata</taxon>
        <taxon>Vertebrata</taxon>
        <taxon>Euteleostomi</taxon>
        <taxon>Mammalia</taxon>
        <taxon>Eutheria</taxon>
        <taxon>Euarchontoglires</taxon>
        <taxon>Primates</taxon>
        <taxon>Haplorrhini</taxon>
        <taxon>Catarrhini</taxon>
        <taxon>Cercopithecidae</taxon>
        <taxon>Cercopithecinae</taxon>
        <taxon>Theropithecus</taxon>
    </lineage>
</organism>
<sequence length="115" mass="12991">MRRRKRLWKPCSPSWPHSAVRGCLAHWVCSHSAQELPFYVSLALHLCCEDYHFGEGSVCLFSLHAQVLGSQRDCSCKGGINKCITFRSIDRNILLWGGERNPSAHEALLKIQVIA</sequence>
<name>A0A8D2EPJ7_THEGE</name>
<evidence type="ECO:0000313" key="1">
    <source>
        <dbReference type="Ensembl" id="ENSTGEP00000008927.1"/>
    </source>
</evidence>
<protein>
    <submittedName>
        <fullName evidence="1">Uncharacterized protein</fullName>
    </submittedName>
</protein>
<dbReference type="Proteomes" id="UP000694411">
    <property type="component" value="Chromosome 4"/>
</dbReference>
<keyword evidence="2" id="KW-1185">Reference proteome</keyword>
<dbReference type="Ensembl" id="ENSTGET00000010779.1">
    <property type="protein sequence ID" value="ENSTGEP00000008927.1"/>
    <property type="gene ID" value="ENSTGEG00000007350.1"/>
</dbReference>
<dbReference type="AlphaFoldDB" id="A0A8D2EPJ7"/>